<evidence type="ECO:0000256" key="7">
    <source>
        <dbReference type="ARBA" id="ARBA00056747"/>
    </source>
</evidence>
<reference evidence="12" key="1">
    <citation type="submission" date="2021-01" db="EMBL/GenBank/DDBJ databases">
        <authorList>
            <person name="Corre E."/>
            <person name="Pelletier E."/>
            <person name="Niang G."/>
            <person name="Scheremetjew M."/>
            <person name="Finn R."/>
            <person name="Kale V."/>
            <person name="Holt S."/>
            <person name="Cochrane G."/>
            <person name="Meng A."/>
            <person name="Brown T."/>
            <person name="Cohen L."/>
        </authorList>
    </citation>
    <scope>NUCLEOTIDE SEQUENCE</scope>
    <source>
        <strain evidence="12">DIVA3 518/3/11/1/6</strain>
    </source>
</reference>
<feature type="domain" description="Cobalamin adenosyltransferase-like" evidence="11">
    <location>
        <begin position="6"/>
        <end position="176"/>
    </location>
</feature>
<keyword evidence="3 10" id="KW-0808">Transferase</keyword>
<dbReference type="GO" id="GO:0008817">
    <property type="term" value="F:corrinoid adenosyltransferase activity"/>
    <property type="evidence" value="ECO:0007669"/>
    <property type="project" value="UniProtKB-ARBA"/>
</dbReference>
<sequence length="197" mass="21662">MSKSTVYTKTGDQGTSALYSGERRGKDELIFSALGSIDELSAQLGLAFVHCNNDGNELPETITEIQSRLFDIMSHIATPAESASESKIVKTSFPDHETGSLEAKIDELDAKLPKLTKFILPSGGLASAQLHVCRAVCRRAERQIVALWQGALDEHKSVLTYMNRLSDFLFVAARTASFFVKSEEMTYKKGKGIEINQ</sequence>
<evidence type="ECO:0000256" key="2">
    <source>
        <dbReference type="ARBA" id="ARBA00011233"/>
    </source>
</evidence>
<evidence type="ECO:0000256" key="10">
    <source>
        <dbReference type="RuleBase" id="RU366026"/>
    </source>
</evidence>
<dbReference type="InterPro" id="IPR029499">
    <property type="entry name" value="PduO-typ"/>
</dbReference>
<comment type="similarity">
    <text evidence="1 10">Belongs to the Cob(I)alamin adenosyltransferase family.</text>
</comment>
<dbReference type="NCBIfam" id="TIGR00636">
    <property type="entry name" value="PduO_Nterm"/>
    <property type="match status" value="1"/>
</dbReference>
<dbReference type="SUPFAM" id="SSF89028">
    <property type="entry name" value="Cobalamin adenosyltransferase-like"/>
    <property type="match status" value="1"/>
</dbReference>
<evidence type="ECO:0000256" key="6">
    <source>
        <dbReference type="ARBA" id="ARBA00051988"/>
    </source>
</evidence>
<evidence type="ECO:0000256" key="4">
    <source>
        <dbReference type="ARBA" id="ARBA00022741"/>
    </source>
</evidence>
<comment type="function">
    <text evidence="7">Converts cob(I)alamin to adenosylcobalamin (adenosylcob(III)alamin), a coenzyme for methylmalonyl-CoA mutase, therefore participates in the final step of the vitamin B12 conversion. Generates adenosylcobalamin (AdoCbl) and directly delivers the cofactor to MUT in a transfer that is stimulated by ATP-binding to MMAB and gated by MMAA.</text>
</comment>
<dbReference type="GO" id="GO:0005524">
    <property type="term" value="F:ATP binding"/>
    <property type="evidence" value="ECO:0007669"/>
    <property type="project" value="UniProtKB-UniRule"/>
</dbReference>
<dbReference type="FunFam" id="1.20.1200.10:FF:000001">
    <property type="entry name" value="Cob(I)yrinic acid a,c-diamide adenosyltransferase"/>
    <property type="match status" value="1"/>
</dbReference>
<keyword evidence="5 10" id="KW-0067">ATP-binding</keyword>
<proteinExistence type="inferred from homology"/>
<evidence type="ECO:0000313" key="12">
    <source>
        <dbReference type="EMBL" id="CAE2213105.1"/>
    </source>
</evidence>
<dbReference type="AlphaFoldDB" id="A0A7S4MC76"/>
<gene>
    <name evidence="12" type="ORF">VSP0166_LOCUS6013</name>
</gene>
<dbReference type="PANTHER" id="PTHR12213:SF0">
    <property type="entry name" value="CORRINOID ADENOSYLTRANSFERASE MMAB"/>
    <property type="match status" value="1"/>
</dbReference>
<dbReference type="Gene3D" id="1.20.1200.10">
    <property type="entry name" value="Cobalamin adenosyltransferase-like"/>
    <property type="match status" value="1"/>
</dbReference>
<dbReference type="GO" id="GO:0009235">
    <property type="term" value="P:cobalamin metabolic process"/>
    <property type="evidence" value="ECO:0007669"/>
    <property type="project" value="UniProtKB-ARBA"/>
</dbReference>
<protein>
    <recommendedName>
        <fullName evidence="8">Corrinoid adenosyltransferase MMAB</fullName>
    </recommendedName>
    <alternativeName>
        <fullName evidence="9">ATP:co(I)rrinoid adenosyltransferase MMAB</fullName>
    </alternativeName>
</protein>
<evidence type="ECO:0000256" key="3">
    <source>
        <dbReference type="ARBA" id="ARBA00022679"/>
    </source>
</evidence>
<evidence type="ECO:0000256" key="9">
    <source>
        <dbReference type="ARBA" id="ARBA00075216"/>
    </source>
</evidence>
<evidence type="ECO:0000256" key="1">
    <source>
        <dbReference type="ARBA" id="ARBA00007487"/>
    </source>
</evidence>
<evidence type="ECO:0000256" key="8">
    <source>
        <dbReference type="ARBA" id="ARBA00071654"/>
    </source>
</evidence>
<accession>A0A7S4MC76</accession>
<keyword evidence="4 10" id="KW-0547">Nucleotide-binding</keyword>
<dbReference type="InterPro" id="IPR036451">
    <property type="entry name" value="CblAdoTrfase-like_sf"/>
</dbReference>
<dbReference type="PANTHER" id="PTHR12213">
    <property type="entry name" value="CORRINOID ADENOSYLTRANSFERASE"/>
    <property type="match status" value="1"/>
</dbReference>
<dbReference type="EMBL" id="HBKP01008444">
    <property type="protein sequence ID" value="CAE2213105.1"/>
    <property type="molecule type" value="Transcribed_RNA"/>
</dbReference>
<evidence type="ECO:0000256" key="5">
    <source>
        <dbReference type="ARBA" id="ARBA00022840"/>
    </source>
</evidence>
<comment type="catalytic activity">
    <reaction evidence="6">
        <text>cob(I)alamin-[corrinoid adenosyltransferase] + ATP = apo-[corrinoid adenosyltransferase] + adenosylcob(III)alamin + triphosphate</text>
        <dbReference type="Rhea" id="RHEA:56796"/>
        <dbReference type="Rhea" id="RHEA-COMP:14743"/>
        <dbReference type="Rhea" id="RHEA-COMP:14744"/>
        <dbReference type="ChEBI" id="CHEBI:18036"/>
        <dbReference type="ChEBI" id="CHEBI:18408"/>
        <dbReference type="ChEBI" id="CHEBI:30616"/>
        <dbReference type="ChEBI" id="CHEBI:60488"/>
        <dbReference type="ChEBI" id="CHEBI:83228"/>
    </reaction>
    <physiologicalReaction direction="left-to-right" evidence="6">
        <dbReference type="Rhea" id="RHEA:56797"/>
    </physiologicalReaction>
</comment>
<dbReference type="Pfam" id="PF01923">
    <property type="entry name" value="Cob_adeno_trans"/>
    <property type="match status" value="1"/>
</dbReference>
<dbReference type="InterPro" id="IPR016030">
    <property type="entry name" value="CblAdoTrfase-like"/>
</dbReference>
<name>A0A7S4MC76_9EUKA</name>
<comment type="subunit">
    <text evidence="2">Homotrimer.</text>
</comment>
<evidence type="ECO:0000259" key="11">
    <source>
        <dbReference type="Pfam" id="PF01923"/>
    </source>
</evidence>
<organism evidence="12">
    <name type="scientific">Vannella robusta</name>
    <dbReference type="NCBI Taxonomy" id="1487602"/>
    <lineage>
        <taxon>Eukaryota</taxon>
        <taxon>Amoebozoa</taxon>
        <taxon>Discosea</taxon>
        <taxon>Flabellinia</taxon>
        <taxon>Vannellidae</taxon>
        <taxon>Vannella</taxon>
    </lineage>
</organism>